<evidence type="ECO:0000313" key="5">
    <source>
        <dbReference type="Proteomes" id="UP000720508"/>
    </source>
</evidence>
<evidence type="ECO:0000313" key="4">
    <source>
        <dbReference type="EMBL" id="MBU3867502.1"/>
    </source>
</evidence>
<dbReference type="Proteomes" id="UP000720508">
    <property type="component" value="Unassembled WGS sequence"/>
</dbReference>
<dbReference type="EMBL" id="JAHLEM010000313">
    <property type="protein sequence ID" value="MBU3867502.1"/>
    <property type="molecule type" value="Genomic_DNA"/>
</dbReference>
<feature type="region of interest" description="Disordered" evidence="2">
    <location>
        <begin position="1"/>
        <end position="39"/>
    </location>
</feature>
<evidence type="ECO:0000256" key="2">
    <source>
        <dbReference type="SAM" id="MobiDB-lite"/>
    </source>
</evidence>
<dbReference type="RefSeq" id="WP_216344450.1">
    <property type="nucleotide sequence ID" value="NZ_JAHLEM010000313.1"/>
</dbReference>
<name>A0ABS6CKN7_9ACTN</name>
<dbReference type="PANTHER" id="PTHR48081">
    <property type="entry name" value="AB HYDROLASE SUPERFAMILY PROTEIN C4A8.06C"/>
    <property type="match status" value="1"/>
</dbReference>
<dbReference type="InterPro" id="IPR050300">
    <property type="entry name" value="GDXG_lipolytic_enzyme"/>
</dbReference>
<comment type="caution">
    <text evidence="4">The sequence shown here is derived from an EMBL/GenBank/DDBJ whole genome shotgun (WGS) entry which is preliminary data.</text>
</comment>
<feature type="compositionally biased region" description="Polar residues" evidence="2">
    <location>
        <begin position="1"/>
        <end position="11"/>
    </location>
</feature>
<evidence type="ECO:0000256" key="1">
    <source>
        <dbReference type="ARBA" id="ARBA00022801"/>
    </source>
</evidence>
<protein>
    <submittedName>
        <fullName evidence="4">Alpha/beta hydrolase</fullName>
    </submittedName>
</protein>
<dbReference type="PANTHER" id="PTHR48081:SF8">
    <property type="entry name" value="ALPHA_BETA HYDROLASE FOLD-3 DOMAIN-CONTAINING PROTEIN-RELATED"/>
    <property type="match status" value="1"/>
</dbReference>
<keyword evidence="5" id="KW-1185">Reference proteome</keyword>
<organism evidence="4 5">
    <name type="scientific">Streptomyces niphimycinicus</name>
    <dbReference type="NCBI Taxonomy" id="2842201"/>
    <lineage>
        <taxon>Bacteria</taxon>
        <taxon>Bacillati</taxon>
        <taxon>Actinomycetota</taxon>
        <taxon>Actinomycetes</taxon>
        <taxon>Kitasatosporales</taxon>
        <taxon>Streptomycetaceae</taxon>
        <taxon>Streptomyces</taxon>
    </lineage>
</organism>
<keyword evidence="1 4" id="KW-0378">Hydrolase</keyword>
<gene>
    <name evidence="4" type="ORF">KN815_26650</name>
</gene>
<reference evidence="4 5" key="1">
    <citation type="submission" date="2021-06" db="EMBL/GenBank/DDBJ databases">
        <authorList>
            <person name="Pan X."/>
        </authorList>
    </citation>
    <scope>NUCLEOTIDE SEQUENCE [LARGE SCALE GENOMIC DNA]</scope>
    <source>
        <strain evidence="4 5">4503</strain>
    </source>
</reference>
<dbReference type="Pfam" id="PF07859">
    <property type="entry name" value="Abhydrolase_3"/>
    <property type="match status" value="1"/>
</dbReference>
<sequence>MNSNRNQTQLTAPPVPFAPELNAELENLGAPQENAPTSADDIPRWRAQLTTKDPSLKELHDHGRFEIQEFLAPGPDGAPDVSLLFARPTGLCQQAPVIYHMHGGGMIGGSNRTGMQTILHEWAEPLELAVVSVGYRLAPEHPYPAAIEDCYAGLLWLARHAGTLSVDRQRVIAVGGSAGGGLTAALALMARDRKGPGILGQLLMCPMLDDRNDSPSARQMTGLGVWDRRANSLGWTALLGKDRESSQVSYYAAAARAADLSQLPPAYVDAGAAETFRDECIQYATRIWQAGGDAELHIWSGGFHGFDQLAPHAEVSRDARRTRFRWLCRLLSREVREAA</sequence>
<evidence type="ECO:0000259" key="3">
    <source>
        <dbReference type="Pfam" id="PF07859"/>
    </source>
</evidence>
<feature type="domain" description="Alpha/beta hydrolase fold-3" evidence="3">
    <location>
        <begin position="99"/>
        <end position="306"/>
    </location>
</feature>
<proteinExistence type="predicted"/>
<dbReference type="InterPro" id="IPR013094">
    <property type="entry name" value="AB_hydrolase_3"/>
</dbReference>
<accession>A0ABS6CKN7</accession>
<dbReference type="GO" id="GO:0016787">
    <property type="term" value="F:hydrolase activity"/>
    <property type="evidence" value="ECO:0007669"/>
    <property type="project" value="UniProtKB-KW"/>
</dbReference>